<sequence>MNTDLFSSLDGYQFLSYPSMIFLLFMSTSMFLSVSNHPFFNYMSSMWISKYFPNLKNFNMFIYSTMILILLNNLIGLTPFVYGFSSSLWHNASMAFLLWGSLLIAGWIYSPLKAAAHLAPAGAPAILIPFLVIIETVSILIRPLTLTVRLVANISAGHIVMALIASTLSALPSFSSTFLLLFIMSAYMMFEFFVSMIQAYIFTLLLSLYAEEHP</sequence>
<dbReference type="PROSITE" id="PS00449">
    <property type="entry name" value="ATPASE_A"/>
    <property type="match status" value="1"/>
</dbReference>
<evidence type="ECO:0000256" key="7">
    <source>
        <dbReference type="ARBA" id="ARBA00022989"/>
    </source>
</evidence>
<dbReference type="EMBL" id="KT821554">
    <property type="protein sequence ID" value="ALO20564.1"/>
    <property type="molecule type" value="Genomic_DNA"/>
</dbReference>
<comment type="similarity">
    <text evidence="2">Belongs to the ATPase A chain family.</text>
</comment>
<evidence type="ECO:0000256" key="2">
    <source>
        <dbReference type="ARBA" id="ARBA00006810"/>
    </source>
</evidence>
<keyword evidence="7 12" id="KW-1133">Transmembrane helix</keyword>
<dbReference type="RefSeq" id="YP_009184212.1">
    <property type="nucleotide sequence ID" value="NC_028553.1"/>
</dbReference>
<comment type="subcellular location">
    <subcellularLocation>
        <location evidence="1">Membrane</location>
        <topology evidence="1">Multi-pass membrane protein</topology>
    </subcellularLocation>
    <subcellularLocation>
        <location evidence="11">Mitochondrion inner membrane</location>
        <topology evidence="11">Multi-pass membrane protein</topology>
    </subcellularLocation>
</comment>
<dbReference type="PANTHER" id="PTHR11410">
    <property type="entry name" value="ATP SYNTHASE SUBUNIT A"/>
    <property type="match status" value="1"/>
</dbReference>
<feature type="transmembrane region" description="Helical" evidence="12">
    <location>
        <begin position="190"/>
        <end position="210"/>
    </location>
</feature>
<dbReference type="GO" id="GO:0045259">
    <property type="term" value="C:proton-transporting ATP synthase complex"/>
    <property type="evidence" value="ECO:0007669"/>
    <property type="project" value="UniProtKB-KW"/>
</dbReference>
<dbReference type="AlphaFoldDB" id="A0A0S2IA12"/>
<dbReference type="InterPro" id="IPR045083">
    <property type="entry name" value="ATP_synth_F0_asu_bact/mt"/>
</dbReference>
<dbReference type="Gene3D" id="1.20.120.220">
    <property type="entry name" value="ATP synthase, F0 complex, subunit A"/>
    <property type="match status" value="1"/>
</dbReference>
<dbReference type="GO" id="GO:0005743">
    <property type="term" value="C:mitochondrial inner membrane"/>
    <property type="evidence" value="ECO:0007669"/>
    <property type="project" value="UniProtKB-SubCell"/>
</dbReference>
<geneLocation type="mitochondrion" evidence="13"/>
<dbReference type="Pfam" id="PF00119">
    <property type="entry name" value="ATP-synt_A"/>
    <property type="match status" value="1"/>
</dbReference>
<keyword evidence="5 12" id="KW-0812">Transmembrane</keyword>
<gene>
    <name evidence="13" type="primary">atp6</name>
</gene>
<evidence type="ECO:0000256" key="8">
    <source>
        <dbReference type="ARBA" id="ARBA00023065"/>
    </source>
</evidence>
<organism evidence="13">
    <name type="scientific">Naesiotus nux</name>
    <name type="common">Galapagos land snail</name>
    <name type="synonym">Bulimus nux</name>
    <dbReference type="NCBI Taxonomy" id="1755238"/>
    <lineage>
        <taxon>Eukaryota</taxon>
        <taxon>Metazoa</taxon>
        <taxon>Spiralia</taxon>
        <taxon>Lophotrochozoa</taxon>
        <taxon>Mollusca</taxon>
        <taxon>Gastropoda</taxon>
        <taxon>Heterobranchia</taxon>
        <taxon>Euthyneura</taxon>
        <taxon>Panpulmonata</taxon>
        <taxon>Eupulmonata</taxon>
        <taxon>Stylommatophora</taxon>
        <taxon>Helicina</taxon>
        <taxon>Orthalicoidea</taxon>
        <taxon>Orthalicidae</taxon>
        <taxon>Naesiotus</taxon>
    </lineage>
</organism>
<evidence type="ECO:0000313" key="13">
    <source>
        <dbReference type="EMBL" id="ALO20564.1"/>
    </source>
</evidence>
<dbReference type="GO" id="GO:0046933">
    <property type="term" value="F:proton-transporting ATP synthase activity, rotational mechanism"/>
    <property type="evidence" value="ECO:0007669"/>
    <property type="project" value="TreeGrafter"/>
</dbReference>
<keyword evidence="10" id="KW-0066">ATP synthesis</keyword>
<feature type="transmembrane region" description="Helical" evidence="12">
    <location>
        <begin position="61"/>
        <end position="82"/>
    </location>
</feature>
<dbReference type="PANTHER" id="PTHR11410:SF0">
    <property type="entry name" value="ATP SYNTHASE SUBUNIT A"/>
    <property type="match status" value="1"/>
</dbReference>
<evidence type="ECO:0000256" key="1">
    <source>
        <dbReference type="ARBA" id="ARBA00004141"/>
    </source>
</evidence>
<keyword evidence="4" id="KW-0138">CF(0)</keyword>
<dbReference type="NCBIfam" id="TIGR01131">
    <property type="entry name" value="ATP_synt_6_or_A"/>
    <property type="match status" value="1"/>
</dbReference>
<feature type="transmembrane region" description="Helical" evidence="12">
    <location>
        <begin position="88"/>
        <end position="109"/>
    </location>
</feature>
<reference evidence="13" key="1">
    <citation type="journal article" date="2016" name="Genome Announc.">
        <title>Mitochondrial Genome Sequence of the Galapagos Endemic Land Snail Naesiotus nux.</title>
        <authorList>
            <person name="Hunter S.S."/>
            <person name="Settles M.L."/>
            <person name="New D.D."/>
            <person name="Parent C.E."/>
            <person name="Gerritsen A.T."/>
        </authorList>
    </citation>
    <scope>NUCLEOTIDE SEQUENCE</scope>
</reference>
<protein>
    <recommendedName>
        <fullName evidence="11">ATP synthase subunit a</fullName>
    </recommendedName>
</protein>
<dbReference type="CTD" id="4508"/>
<feature type="transmembrane region" description="Helical" evidence="12">
    <location>
        <begin position="121"/>
        <end position="141"/>
    </location>
</feature>
<keyword evidence="6" id="KW-0375">Hydrogen ion transport</keyword>
<dbReference type="CDD" id="cd00310">
    <property type="entry name" value="ATP-synt_Fo_a_6"/>
    <property type="match status" value="1"/>
</dbReference>
<evidence type="ECO:0000256" key="4">
    <source>
        <dbReference type="ARBA" id="ARBA00022547"/>
    </source>
</evidence>
<name>A0A0S2IA12_NAENU</name>
<keyword evidence="8" id="KW-0406">Ion transport</keyword>
<dbReference type="SUPFAM" id="SSF81336">
    <property type="entry name" value="F1F0 ATP synthase subunit A"/>
    <property type="match status" value="1"/>
</dbReference>
<dbReference type="InterPro" id="IPR023011">
    <property type="entry name" value="ATP_synth_F0_asu_AS"/>
</dbReference>
<dbReference type="PRINTS" id="PR00123">
    <property type="entry name" value="ATPASEA"/>
</dbReference>
<proteinExistence type="inferred from homology"/>
<dbReference type="InterPro" id="IPR000568">
    <property type="entry name" value="ATP_synth_F0_asu"/>
</dbReference>
<dbReference type="GeneID" id="26377163"/>
<evidence type="ECO:0000256" key="10">
    <source>
        <dbReference type="ARBA" id="ARBA00023310"/>
    </source>
</evidence>
<evidence type="ECO:0000256" key="5">
    <source>
        <dbReference type="ARBA" id="ARBA00022692"/>
    </source>
</evidence>
<evidence type="ECO:0000256" key="3">
    <source>
        <dbReference type="ARBA" id="ARBA00022448"/>
    </source>
</evidence>
<evidence type="ECO:0000256" key="9">
    <source>
        <dbReference type="ARBA" id="ARBA00023136"/>
    </source>
</evidence>
<keyword evidence="9 12" id="KW-0472">Membrane</keyword>
<evidence type="ECO:0000256" key="6">
    <source>
        <dbReference type="ARBA" id="ARBA00022781"/>
    </source>
</evidence>
<evidence type="ECO:0000256" key="11">
    <source>
        <dbReference type="RuleBase" id="RU004450"/>
    </source>
</evidence>
<keyword evidence="3" id="KW-0813">Transport</keyword>
<accession>A0A0S2IA12</accession>
<evidence type="ECO:0000256" key="12">
    <source>
        <dbReference type="SAM" id="Phobius"/>
    </source>
</evidence>
<feature type="transmembrane region" description="Helical" evidence="12">
    <location>
        <begin position="161"/>
        <end position="183"/>
    </location>
</feature>
<feature type="transmembrane region" description="Helical" evidence="12">
    <location>
        <begin position="20"/>
        <end position="40"/>
    </location>
</feature>
<keyword evidence="13" id="KW-0496">Mitochondrion</keyword>
<dbReference type="InterPro" id="IPR035908">
    <property type="entry name" value="F0_ATP_A_sf"/>
</dbReference>